<comment type="caution">
    <text evidence="1">The sequence shown here is derived from an EMBL/GenBank/DDBJ whole genome shotgun (WGS) entry which is preliminary data.</text>
</comment>
<dbReference type="RefSeq" id="WP_367845211.1">
    <property type="nucleotide sequence ID" value="NZ_JBFOHL010000010.1"/>
</dbReference>
<keyword evidence="1" id="KW-0575">Peroxidase</keyword>
<dbReference type="InterPro" id="IPR003718">
    <property type="entry name" value="OsmC/Ohr_fam"/>
</dbReference>
<dbReference type="PANTHER" id="PTHR35368:SF1">
    <property type="entry name" value="HYDROPEROXIDE REDUCTASE"/>
    <property type="match status" value="1"/>
</dbReference>
<evidence type="ECO:0000313" key="1">
    <source>
        <dbReference type="EMBL" id="MEW9624904.1"/>
    </source>
</evidence>
<protein>
    <submittedName>
        <fullName evidence="1">OsmC family protein</fullName>
        <ecNumber evidence="1">1.11.1.-</ecNumber>
    </submittedName>
</protein>
<dbReference type="EMBL" id="JBFOHL010000010">
    <property type="protein sequence ID" value="MEW9624904.1"/>
    <property type="molecule type" value="Genomic_DNA"/>
</dbReference>
<dbReference type="Gene3D" id="3.30.300.20">
    <property type="match status" value="1"/>
</dbReference>
<keyword evidence="2" id="KW-1185">Reference proteome</keyword>
<dbReference type="InterPro" id="IPR052924">
    <property type="entry name" value="OsmC/Ohr_hydroprdx_reductase"/>
</dbReference>
<dbReference type="EC" id="1.11.1.-" evidence="1"/>
<sequence>MTMQDIASAMQRMEQALRRRPGMGLHDDAPAVARWDGGTRVVSSHANGTRVSTDMPIELGGGGDGVTPGWLFRAGVAACLTTRIAMGAAAAGIELGALEVRAGSRSDLRGLLDLPDAEGMPVFAGPCEVQLHVRIAAAGVAPRLRALVEDSHRCSPIPNALEHAVAVDLHIDTDSH</sequence>
<dbReference type="PANTHER" id="PTHR35368">
    <property type="entry name" value="HYDROPEROXIDE REDUCTASE"/>
    <property type="match status" value="1"/>
</dbReference>
<evidence type="ECO:0000313" key="2">
    <source>
        <dbReference type="Proteomes" id="UP001556170"/>
    </source>
</evidence>
<proteinExistence type="predicted"/>
<dbReference type="InterPro" id="IPR036102">
    <property type="entry name" value="OsmC/Ohrsf"/>
</dbReference>
<gene>
    <name evidence="1" type="ORF">ABQJ56_11775</name>
</gene>
<dbReference type="SUPFAM" id="SSF82784">
    <property type="entry name" value="OsmC-like"/>
    <property type="match status" value="1"/>
</dbReference>
<accession>A0ABV3QS60</accession>
<dbReference type="InterPro" id="IPR015946">
    <property type="entry name" value="KH_dom-like_a/b"/>
</dbReference>
<keyword evidence="1" id="KW-0560">Oxidoreductase</keyword>
<dbReference type="Pfam" id="PF02566">
    <property type="entry name" value="OsmC"/>
    <property type="match status" value="1"/>
</dbReference>
<organism evidence="1 2">
    <name type="scientific">Rhodanobacter geophilus</name>
    <dbReference type="NCBI Taxonomy" id="3162488"/>
    <lineage>
        <taxon>Bacteria</taxon>
        <taxon>Pseudomonadati</taxon>
        <taxon>Pseudomonadota</taxon>
        <taxon>Gammaproteobacteria</taxon>
        <taxon>Lysobacterales</taxon>
        <taxon>Rhodanobacteraceae</taxon>
        <taxon>Rhodanobacter</taxon>
    </lineage>
</organism>
<name>A0ABV3QS60_9GAMM</name>
<dbReference type="GO" id="GO:0004601">
    <property type="term" value="F:peroxidase activity"/>
    <property type="evidence" value="ECO:0007669"/>
    <property type="project" value="UniProtKB-KW"/>
</dbReference>
<reference evidence="1 2" key="1">
    <citation type="submission" date="2024-06" db="EMBL/GenBank/DDBJ databases">
        <authorList>
            <person name="Woo H."/>
        </authorList>
    </citation>
    <scope>NUCLEOTIDE SEQUENCE [LARGE SCALE GENOMIC DNA]</scope>
    <source>
        <strain evidence="1 2">S2-g</strain>
    </source>
</reference>
<dbReference type="Proteomes" id="UP001556170">
    <property type="component" value="Unassembled WGS sequence"/>
</dbReference>